<dbReference type="RefSeq" id="WP_182661526.1">
    <property type="nucleotide sequence ID" value="NZ_JACIVI010000001.1"/>
</dbReference>
<reference evidence="2 3" key="1">
    <citation type="submission" date="2020-08" db="EMBL/GenBank/DDBJ databases">
        <title>Aquariorum lacteus gen. nov., sp. nov., a new member of the family Comamonadaceae, isolated from freshwater aquarium.</title>
        <authorList>
            <person name="Chun S.-J."/>
        </authorList>
    </citation>
    <scope>NUCLEOTIDE SEQUENCE [LARGE SCALE GENOMIC DNA]</scope>
    <source>
        <strain evidence="2 3">SJAQ100</strain>
    </source>
</reference>
<sequence>MIFKCAASFLFFGVLFLLGCSLEKTISAASVCDKIVAAGIGKNCTRDKPMALGARARNKYNFDLTGVPGKGGAVFDFSTQEDYNATVNAFAEVAFLAGPHRYGNSKTKIFVQMNSGASLNDGDLVKNIVEK</sequence>
<evidence type="ECO:0000313" key="3">
    <source>
        <dbReference type="Proteomes" id="UP000586093"/>
    </source>
</evidence>
<dbReference type="Proteomes" id="UP000586093">
    <property type="component" value="Unassembled WGS sequence"/>
</dbReference>
<evidence type="ECO:0000256" key="1">
    <source>
        <dbReference type="SAM" id="SignalP"/>
    </source>
</evidence>
<dbReference type="AlphaFoldDB" id="A0A839HI04"/>
<keyword evidence="1" id="KW-0732">Signal</keyword>
<name>A0A839HI04_9BURK</name>
<feature type="signal peptide" evidence="1">
    <location>
        <begin position="1"/>
        <end position="19"/>
    </location>
</feature>
<accession>A0A839HI04</accession>
<keyword evidence="3" id="KW-1185">Reference proteome</keyword>
<dbReference type="EMBL" id="JACIVI010000001">
    <property type="protein sequence ID" value="MBB1161056.1"/>
    <property type="molecule type" value="Genomic_DNA"/>
</dbReference>
<gene>
    <name evidence="2" type="ORF">H4F90_03555</name>
</gene>
<comment type="caution">
    <text evidence="2">The sequence shown here is derived from an EMBL/GenBank/DDBJ whole genome shotgun (WGS) entry which is preliminary data.</text>
</comment>
<organism evidence="2 3">
    <name type="scientific">Aquariibacter albus</name>
    <dbReference type="NCBI Taxonomy" id="2759899"/>
    <lineage>
        <taxon>Bacteria</taxon>
        <taxon>Pseudomonadati</taxon>
        <taxon>Pseudomonadota</taxon>
        <taxon>Betaproteobacteria</taxon>
        <taxon>Burkholderiales</taxon>
        <taxon>Sphaerotilaceae</taxon>
        <taxon>Aquariibacter</taxon>
    </lineage>
</organism>
<proteinExistence type="predicted"/>
<evidence type="ECO:0000313" key="2">
    <source>
        <dbReference type="EMBL" id="MBB1161056.1"/>
    </source>
</evidence>
<feature type="chain" id="PRO_5032650019" description="Lipoprotein" evidence="1">
    <location>
        <begin position="20"/>
        <end position="131"/>
    </location>
</feature>
<protein>
    <recommendedName>
        <fullName evidence="4">Lipoprotein</fullName>
    </recommendedName>
</protein>
<evidence type="ECO:0008006" key="4">
    <source>
        <dbReference type="Google" id="ProtNLM"/>
    </source>
</evidence>
<dbReference type="PROSITE" id="PS51257">
    <property type="entry name" value="PROKAR_LIPOPROTEIN"/>
    <property type="match status" value="1"/>
</dbReference>